<accession>A0A833N263</accession>
<dbReference type="EMBL" id="WFLN01000011">
    <property type="protein sequence ID" value="KAB8027717.1"/>
    <property type="molecule type" value="Genomic_DNA"/>
</dbReference>
<dbReference type="Pfam" id="PF04305">
    <property type="entry name" value="DUF455"/>
    <property type="match status" value="1"/>
</dbReference>
<dbReference type="SUPFAM" id="SSF47240">
    <property type="entry name" value="Ferritin-like"/>
    <property type="match status" value="1"/>
</dbReference>
<dbReference type="Proteomes" id="UP000442694">
    <property type="component" value="Unassembled WGS sequence"/>
</dbReference>
<reference evidence="1 2" key="1">
    <citation type="submission" date="2019-10" db="EMBL/GenBank/DDBJ databases">
        <title>New genus of Silvanigrellaceae.</title>
        <authorList>
            <person name="Pitt A."/>
            <person name="Hahn M.W."/>
        </authorList>
    </citation>
    <scope>NUCLEOTIDE SEQUENCE [LARGE SCALE GENOMIC DNA]</scope>
    <source>
        <strain evidence="1 2">33A1-SZDP</strain>
    </source>
</reference>
<protein>
    <submittedName>
        <fullName evidence="1">DUF455 family protein</fullName>
    </submittedName>
</protein>
<proteinExistence type="predicted"/>
<dbReference type="CDD" id="cd00657">
    <property type="entry name" value="Ferritin_like"/>
    <property type="match status" value="1"/>
</dbReference>
<gene>
    <name evidence="1" type="ORF">GCL57_13985</name>
</gene>
<dbReference type="PANTHER" id="PTHR42782">
    <property type="entry name" value="SI:CH73-314G15.3"/>
    <property type="match status" value="1"/>
</dbReference>
<dbReference type="InterPro" id="IPR007402">
    <property type="entry name" value="DUF455"/>
</dbReference>
<name>A0A833N263_9BACT</name>
<evidence type="ECO:0000313" key="2">
    <source>
        <dbReference type="Proteomes" id="UP000442694"/>
    </source>
</evidence>
<organism evidence="1 2">
    <name type="scientific">Fluviispira multicolorata</name>
    <dbReference type="NCBI Taxonomy" id="2654512"/>
    <lineage>
        <taxon>Bacteria</taxon>
        <taxon>Pseudomonadati</taxon>
        <taxon>Bdellovibrionota</taxon>
        <taxon>Oligoflexia</taxon>
        <taxon>Silvanigrellales</taxon>
        <taxon>Silvanigrellaceae</taxon>
        <taxon>Fluviispira</taxon>
    </lineage>
</organism>
<sequence length="744" mass="85707">MSQILSAIFSRESNFCLFKGSFLMELNEFAEIILFGTNISSDKLLEPKLLTDDNSNQAILAPKFPGRPNNLCFDKMKLKNKIPFPNNEQIKTEQHRGFVLHFFANHELLAMEIMALVLLKFPNAPKSFRMGIAKTILEEQKHMTLYLNRMRELNVEFGEIPVNDFFWNCLSKMQSPLDFVTQMSMTFEQANIDYSLFYKNLMLKINDFKTAEILDIVYREEIGHVKHGVTWFDRFRDPSQSQWQAYVSSLKLPLSPTRAKGIIFDEIGRKSAGLSENFIKELSVFSSSKGRPPHIFYFNPACESEVSRGKVGYSSNKFVENIKQDCSSLMLFIASKDDIILTEKKPSFLFLKKLKDCGFDLPEWLENENSNFKPENISQRLVGSLNPWGWSPNSIQIMSIFKVKMIGNIDFQNNIFQNDFFLNKVKPLYSKCYAAELSKQIYLDFAHMKDILPLEETLSQIAHNYTECLNAIEDIFKLKTFDMCLLKAPFGSSGQNMRRVKSTVLDNSEISWIKRILNDQGSLVIEPWFDKVADLSYQFKIDRNQTSILGFTRFITDQRGQYKATIIGRKTDDLEEKLIKFIYNPIKDYKDLLAFFKVIAEFVAYNLKFSQFEGPVGIDSFIYSDPISPYGFRIKILSEINPRYTMGRVALEISKRIQSGAYAIWAHIRVSDILGAGFTSIEDFTTQIENKFPIIKTENTKPLIKEGILFTNDPSSAKSILTTLIVGKKVLHDFTKLTQIKIIK</sequence>
<keyword evidence="2" id="KW-1185">Reference proteome</keyword>
<dbReference type="SUPFAM" id="SSF56059">
    <property type="entry name" value="Glutathione synthetase ATP-binding domain-like"/>
    <property type="match status" value="1"/>
</dbReference>
<comment type="caution">
    <text evidence="1">The sequence shown here is derived from an EMBL/GenBank/DDBJ whole genome shotgun (WGS) entry which is preliminary data.</text>
</comment>
<dbReference type="AlphaFoldDB" id="A0A833N263"/>
<dbReference type="PANTHER" id="PTHR42782:SF2">
    <property type="entry name" value="3-OXOACYL-[ACYL-CARRIER-PROTEIN] SYNTHASE-LIKE PROTEIN"/>
    <property type="match status" value="1"/>
</dbReference>
<dbReference type="InterPro" id="IPR009078">
    <property type="entry name" value="Ferritin-like_SF"/>
</dbReference>
<evidence type="ECO:0000313" key="1">
    <source>
        <dbReference type="EMBL" id="KAB8027717.1"/>
    </source>
</evidence>